<protein>
    <recommendedName>
        <fullName evidence="4">Lipoprotein</fullName>
    </recommendedName>
</protein>
<dbReference type="eggNOG" id="ENOG502ZDB0">
    <property type="taxonomic scope" value="Bacteria"/>
</dbReference>
<feature type="signal peptide" evidence="1">
    <location>
        <begin position="1"/>
        <end position="23"/>
    </location>
</feature>
<evidence type="ECO:0000256" key="1">
    <source>
        <dbReference type="SAM" id="SignalP"/>
    </source>
</evidence>
<organism evidence="2 3">
    <name type="scientific">Methylibium petroleiphilum (strain ATCC BAA-1232 / LMG 22953 / PM1)</name>
    <dbReference type="NCBI Taxonomy" id="420662"/>
    <lineage>
        <taxon>Bacteria</taxon>
        <taxon>Pseudomonadati</taxon>
        <taxon>Pseudomonadota</taxon>
        <taxon>Betaproteobacteria</taxon>
        <taxon>Burkholderiales</taxon>
        <taxon>Sphaerotilaceae</taxon>
        <taxon>Methylibium</taxon>
    </lineage>
</organism>
<evidence type="ECO:0000313" key="2">
    <source>
        <dbReference type="EMBL" id="ABM93351.1"/>
    </source>
</evidence>
<proteinExistence type="predicted"/>
<keyword evidence="1" id="KW-0732">Signal</keyword>
<gene>
    <name evidence="2" type="ordered locus">Mpe_A0389</name>
</gene>
<evidence type="ECO:0000313" key="3">
    <source>
        <dbReference type="Proteomes" id="UP000000366"/>
    </source>
</evidence>
<accession>A2SCR2</accession>
<dbReference type="EMBL" id="CP000555">
    <property type="protein sequence ID" value="ABM93351.1"/>
    <property type="molecule type" value="Genomic_DNA"/>
</dbReference>
<keyword evidence="3" id="KW-1185">Reference proteome</keyword>
<reference evidence="2 3" key="1">
    <citation type="journal article" date="2007" name="J. Bacteriol.">
        <title>Whole-genome analysis of the methyl tert-butyl ether-degrading beta-proteobacterium Methylibium petroleiphilum PM1.</title>
        <authorList>
            <person name="Kane S.R."/>
            <person name="Chakicherla A.Y."/>
            <person name="Chain P.S.G."/>
            <person name="Schmidt R."/>
            <person name="Shin M.W."/>
            <person name="Legler T.C."/>
            <person name="Scow K.M."/>
            <person name="Larimer F.W."/>
            <person name="Lucas S.M."/>
            <person name="Richardson P.M."/>
            <person name="Hristova K.R."/>
        </authorList>
    </citation>
    <scope>NUCLEOTIDE SEQUENCE [LARGE SCALE GENOMIC DNA]</scope>
    <source>
        <strain evidence="3">ATCC BAA-1232 / LMG 22953 / PM1</strain>
    </source>
</reference>
<dbReference type="KEGG" id="mpt:Mpe_A0389"/>
<feature type="chain" id="PRO_5002646294" description="Lipoprotein" evidence="1">
    <location>
        <begin position="24"/>
        <end position="162"/>
    </location>
</feature>
<evidence type="ECO:0008006" key="4">
    <source>
        <dbReference type="Google" id="ProtNLM"/>
    </source>
</evidence>
<dbReference type="PROSITE" id="PS51257">
    <property type="entry name" value="PROKAR_LIPOPROTEIN"/>
    <property type="match status" value="1"/>
</dbReference>
<dbReference type="Proteomes" id="UP000000366">
    <property type="component" value="Chromosome"/>
</dbReference>
<dbReference type="AlphaFoldDB" id="A2SCR2"/>
<dbReference type="HOGENOM" id="CLU_1633475_0_0_4"/>
<dbReference type="STRING" id="420662.Mpe_A0389"/>
<name>A2SCR2_METPP</name>
<sequence length="162" mass="17367">MLQLAKTLSAPVAAALLAGCAFHQAPYVAHEPGLAPSETSVFSVITENAARNGALEITHVDGKPTACAQAGCPVWVRVKPGTHAFGLRFNGDYKLAGAFIRWQTAVLSVEVPDMQARHVYLGRQVLSNDRVAVQLQDLGERPDHGLSLGLEGANRKYHPVTF</sequence>